<dbReference type="AlphaFoldDB" id="A0A7X6MWS6"/>
<name>A0A7X6MWS6_9STRE</name>
<feature type="domain" description="Phosphatidic acid phosphatase type 2/haloperoxidase" evidence="2">
    <location>
        <begin position="89"/>
        <end position="201"/>
    </location>
</feature>
<dbReference type="PANTHER" id="PTHR14969">
    <property type="entry name" value="SPHINGOSINE-1-PHOSPHATE PHOSPHOHYDROLASE"/>
    <property type="match status" value="1"/>
</dbReference>
<feature type="transmembrane region" description="Helical" evidence="1">
    <location>
        <begin position="7"/>
        <end position="25"/>
    </location>
</feature>
<feature type="transmembrane region" description="Helical" evidence="1">
    <location>
        <begin position="129"/>
        <end position="147"/>
    </location>
</feature>
<dbReference type="InterPro" id="IPR036938">
    <property type="entry name" value="PAP2/HPO_sf"/>
</dbReference>
<proteinExistence type="predicted"/>
<feature type="transmembrane region" description="Helical" evidence="1">
    <location>
        <begin position="89"/>
        <end position="109"/>
    </location>
</feature>
<evidence type="ECO:0000259" key="2">
    <source>
        <dbReference type="SMART" id="SM00014"/>
    </source>
</evidence>
<dbReference type="SUPFAM" id="SSF48317">
    <property type="entry name" value="Acid phosphatase/Vanadium-dependent haloperoxidase"/>
    <property type="match status" value="1"/>
</dbReference>
<feature type="transmembrane region" description="Helical" evidence="1">
    <location>
        <begin position="186"/>
        <end position="204"/>
    </location>
</feature>
<organism evidence="3 4">
    <name type="scientific">Streptococcus ovuberis</name>
    <dbReference type="NCBI Taxonomy" id="1936207"/>
    <lineage>
        <taxon>Bacteria</taxon>
        <taxon>Bacillati</taxon>
        <taxon>Bacillota</taxon>
        <taxon>Bacilli</taxon>
        <taxon>Lactobacillales</taxon>
        <taxon>Streptococcaceae</taxon>
        <taxon>Streptococcus</taxon>
    </lineage>
</organism>
<evidence type="ECO:0000313" key="3">
    <source>
        <dbReference type="EMBL" id="NKZ19815.1"/>
    </source>
</evidence>
<dbReference type="InterPro" id="IPR000326">
    <property type="entry name" value="PAP2/HPO"/>
</dbReference>
<dbReference type="CDD" id="cd03392">
    <property type="entry name" value="PAP2_like_2"/>
    <property type="match status" value="1"/>
</dbReference>
<dbReference type="PANTHER" id="PTHR14969:SF13">
    <property type="entry name" value="AT30094P"/>
    <property type="match status" value="1"/>
</dbReference>
<dbReference type="SMART" id="SM00014">
    <property type="entry name" value="acidPPc"/>
    <property type="match status" value="1"/>
</dbReference>
<evidence type="ECO:0000256" key="1">
    <source>
        <dbReference type="SAM" id="Phobius"/>
    </source>
</evidence>
<dbReference type="Proteomes" id="UP000522720">
    <property type="component" value="Unassembled WGS sequence"/>
</dbReference>
<keyword evidence="1" id="KW-0472">Membrane</keyword>
<dbReference type="Pfam" id="PF01569">
    <property type="entry name" value="PAP2"/>
    <property type="match status" value="1"/>
</dbReference>
<gene>
    <name evidence="3" type="ORF">HF992_02970</name>
</gene>
<feature type="transmembrane region" description="Helical" evidence="1">
    <location>
        <begin position="60"/>
        <end position="80"/>
    </location>
</feature>
<evidence type="ECO:0000313" key="4">
    <source>
        <dbReference type="Proteomes" id="UP000522720"/>
    </source>
</evidence>
<reference evidence="3 4" key="1">
    <citation type="submission" date="2020-04" db="EMBL/GenBank/DDBJ databases">
        <title>MicrobeNet Type strains.</title>
        <authorList>
            <person name="Nicholson A.C."/>
        </authorList>
    </citation>
    <scope>NUCLEOTIDE SEQUENCE [LARGE SCALE GENOMIC DNA]</scope>
    <source>
        <strain evidence="3 4">CCUG 69612</strain>
    </source>
</reference>
<dbReference type="EMBL" id="JAAXPR010000003">
    <property type="protein sequence ID" value="NKZ19815.1"/>
    <property type="molecule type" value="Genomic_DNA"/>
</dbReference>
<dbReference type="RefSeq" id="WP_168548567.1">
    <property type="nucleotide sequence ID" value="NZ_JAAXPR010000003.1"/>
</dbReference>
<dbReference type="Gene3D" id="1.20.144.10">
    <property type="entry name" value="Phosphatidic acid phosphatase type 2/haloperoxidase"/>
    <property type="match status" value="2"/>
</dbReference>
<feature type="transmembrane region" description="Helical" evidence="1">
    <location>
        <begin position="159"/>
        <end position="180"/>
    </location>
</feature>
<protein>
    <submittedName>
        <fullName evidence="3">Phosphatase PAP2 family protein</fullName>
    </submittedName>
</protein>
<accession>A0A7X6MWS6</accession>
<keyword evidence="1" id="KW-1133">Transmembrane helix</keyword>
<comment type="caution">
    <text evidence="3">The sequence shown here is derived from an EMBL/GenBank/DDBJ whole genome shotgun (WGS) entry which is preliminary data.</text>
</comment>
<sequence>MKNKQAYLTWGTVALLFFVILGYTIKFYPDQISFLDVNLQNGVRGTLPDLLTRFYRQVTILGNSPVILLYTALMASYFYYQKRWKAEGAFLLGNLVILGLLSTLFKIVYNRPRPSLVYLIEDPIGASFPSWHAASSLTVAITLAIILQQRLNRVWLRRVLQVVLLLLALVTGISRIYLGVHYPSDILAGWLLSVAVTLILFPFYDQKRFEWRFKSKQR</sequence>
<keyword evidence="1" id="KW-0812">Transmembrane</keyword>
<keyword evidence="4" id="KW-1185">Reference proteome</keyword>